<protein>
    <recommendedName>
        <fullName evidence="3">Response regulatory domain-containing protein</fullName>
    </recommendedName>
</protein>
<dbReference type="SUPFAM" id="SSF52172">
    <property type="entry name" value="CheY-like"/>
    <property type="match status" value="1"/>
</dbReference>
<keyword evidence="5" id="KW-1185">Reference proteome</keyword>
<evidence type="ECO:0000256" key="1">
    <source>
        <dbReference type="PROSITE-ProRule" id="PRU00169"/>
    </source>
</evidence>
<dbReference type="Proteomes" id="UP000740926">
    <property type="component" value="Unassembled WGS sequence"/>
</dbReference>
<evidence type="ECO:0000313" key="5">
    <source>
        <dbReference type="Proteomes" id="UP000740926"/>
    </source>
</evidence>
<evidence type="ECO:0000259" key="3">
    <source>
        <dbReference type="PROSITE" id="PS50110"/>
    </source>
</evidence>
<dbReference type="EMBL" id="JAANIU010011412">
    <property type="protein sequence ID" value="KAG1531047.1"/>
    <property type="molecule type" value="Genomic_DNA"/>
</dbReference>
<gene>
    <name evidence="4" type="ORF">G6F50_016928</name>
</gene>
<feature type="domain" description="Response regulatory" evidence="3">
    <location>
        <begin position="33"/>
        <end position="97"/>
    </location>
</feature>
<organism evidence="4 5">
    <name type="scientific">Rhizopus delemar</name>
    <dbReference type="NCBI Taxonomy" id="936053"/>
    <lineage>
        <taxon>Eukaryota</taxon>
        <taxon>Fungi</taxon>
        <taxon>Fungi incertae sedis</taxon>
        <taxon>Mucoromycota</taxon>
        <taxon>Mucoromycotina</taxon>
        <taxon>Mucoromycetes</taxon>
        <taxon>Mucorales</taxon>
        <taxon>Mucorineae</taxon>
        <taxon>Rhizopodaceae</taxon>
        <taxon>Rhizopus</taxon>
    </lineage>
</organism>
<reference evidence="4 5" key="1">
    <citation type="journal article" date="2020" name="Microb. Genom.">
        <title>Genetic diversity of clinical and environmental Mucorales isolates obtained from an investigation of mucormycosis cases among solid organ transplant recipients.</title>
        <authorList>
            <person name="Nguyen M.H."/>
            <person name="Kaul D."/>
            <person name="Muto C."/>
            <person name="Cheng S.J."/>
            <person name="Richter R.A."/>
            <person name="Bruno V.M."/>
            <person name="Liu G."/>
            <person name="Beyhan S."/>
            <person name="Sundermann A.J."/>
            <person name="Mounaud S."/>
            <person name="Pasculle A.W."/>
            <person name="Nierman W.C."/>
            <person name="Driscoll E."/>
            <person name="Cumbie R."/>
            <person name="Clancy C.J."/>
            <person name="Dupont C.L."/>
        </authorList>
    </citation>
    <scope>NUCLEOTIDE SEQUENCE [LARGE SCALE GENOMIC DNA]</scope>
    <source>
        <strain evidence="4 5">GL24</strain>
    </source>
</reference>
<dbReference type="AlphaFoldDB" id="A0A9P6XRN2"/>
<dbReference type="Gene3D" id="3.40.50.2300">
    <property type="match status" value="1"/>
</dbReference>
<evidence type="ECO:0000313" key="4">
    <source>
        <dbReference type="EMBL" id="KAG1531047.1"/>
    </source>
</evidence>
<dbReference type="InterPro" id="IPR011006">
    <property type="entry name" value="CheY-like_superfamily"/>
</dbReference>
<evidence type="ECO:0000256" key="2">
    <source>
        <dbReference type="SAM" id="MobiDB-lite"/>
    </source>
</evidence>
<dbReference type="PROSITE" id="PS50110">
    <property type="entry name" value="RESPONSE_REGULATORY"/>
    <property type="match status" value="1"/>
</dbReference>
<dbReference type="GO" id="GO:0000160">
    <property type="term" value="P:phosphorelay signal transduction system"/>
    <property type="evidence" value="ECO:0007669"/>
    <property type="project" value="InterPro"/>
</dbReference>
<comment type="caution">
    <text evidence="4">The sequence shown here is derived from an EMBL/GenBank/DDBJ whole genome shotgun (WGS) entry which is preliminary data.</text>
</comment>
<dbReference type="InterPro" id="IPR001789">
    <property type="entry name" value="Sig_transdc_resp-reg_receiver"/>
</dbReference>
<feature type="region of interest" description="Disordered" evidence="2">
    <location>
        <begin position="73"/>
        <end position="97"/>
    </location>
</feature>
<name>A0A9P6XRN2_9FUNG</name>
<comment type="caution">
    <text evidence="1">Lacks conserved residue(s) required for the propagation of feature annotation.</text>
</comment>
<sequence length="97" mass="10788">MMGFRWRNCGDTMEASTLRPRPRMHASPALAALVLIVEDEAEIADILTAYLEREGLRTLRAADGHDALDLHRSARPDLRADPAAPTWRNAGDHADRT</sequence>
<proteinExistence type="predicted"/>
<accession>A0A9P6XRN2</accession>